<dbReference type="SUPFAM" id="SSF52540">
    <property type="entry name" value="P-loop containing nucleoside triphosphate hydrolases"/>
    <property type="match status" value="1"/>
</dbReference>
<dbReference type="PANTHER" id="PTHR24223:SF448">
    <property type="entry name" value="FI20146P1-RELATED"/>
    <property type="match status" value="1"/>
</dbReference>
<keyword evidence="9" id="KW-0325">Glycoprotein</keyword>
<keyword evidence="5" id="KW-0547">Nucleotide-binding</keyword>
<keyword evidence="2" id="KW-0813">Transport</keyword>
<evidence type="ECO:0000256" key="2">
    <source>
        <dbReference type="ARBA" id="ARBA00022448"/>
    </source>
</evidence>
<gene>
    <name evidence="11" type="ORF">BDFB_013773</name>
</gene>
<keyword evidence="4" id="KW-0677">Repeat</keyword>
<evidence type="ECO:0000256" key="4">
    <source>
        <dbReference type="ARBA" id="ARBA00022737"/>
    </source>
</evidence>
<keyword evidence="3" id="KW-0812">Transmembrane</keyword>
<dbReference type="GO" id="GO:0016887">
    <property type="term" value="F:ATP hydrolysis activity"/>
    <property type="evidence" value="ECO:0007669"/>
    <property type="project" value="InterPro"/>
</dbReference>
<dbReference type="AlphaFoldDB" id="A0A482VLW2"/>
<comment type="subcellular location">
    <subcellularLocation>
        <location evidence="1">Membrane</location>
        <topology evidence="1">Multi-pass membrane protein</topology>
    </subcellularLocation>
</comment>
<evidence type="ECO:0000256" key="5">
    <source>
        <dbReference type="ARBA" id="ARBA00022741"/>
    </source>
</evidence>
<dbReference type="SMART" id="SM00382">
    <property type="entry name" value="AAA"/>
    <property type="match status" value="1"/>
</dbReference>
<organism evidence="11 12">
    <name type="scientific">Asbolus verrucosus</name>
    <name type="common">Desert ironclad beetle</name>
    <dbReference type="NCBI Taxonomy" id="1661398"/>
    <lineage>
        <taxon>Eukaryota</taxon>
        <taxon>Metazoa</taxon>
        <taxon>Ecdysozoa</taxon>
        <taxon>Arthropoda</taxon>
        <taxon>Hexapoda</taxon>
        <taxon>Insecta</taxon>
        <taxon>Pterygota</taxon>
        <taxon>Neoptera</taxon>
        <taxon>Endopterygota</taxon>
        <taxon>Coleoptera</taxon>
        <taxon>Polyphaga</taxon>
        <taxon>Cucujiformia</taxon>
        <taxon>Tenebrionidae</taxon>
        <taxon>Pimeliinae</taxon>
        <taxon>Asbolus</taxon>
    </lineage>
</organism>
<dbReference type="PANTHER" id="PTHR24223">
    <property type="entry name" value="ATP-BINDING CASSETTE SUB-FAMILY C"/>
    <property type="match status" value="1"/>
</dbReference>
<keyword evidence="12" id="KW-1185">Reference proteome</keyword>
<dbReference type="OrthoDB" id="6500128at2759"/>
<dbReference type="CDD" id="cd03244">
    <property type="entry name" value="ABCC_MRP_domain2"/>
    <property type="match status" value="1"/>
</dbReference>
<evidence type="ECO:0000256" key="8">
    <source>
        <dbReference type="ARBA" id="ARBA00023136"/>
    </source>
</evidence>
<evidence type="ECO:0000313" key="11">
    <source>
        <dbReference type="EMBL" id="RZC33785.1"/>
    </source>
</evidence>
<dbReference type="InterPro" id="IPR050173">
    <property type="entry name" value="ABC_transporter_C-like"/>
</dbReference>
<dbReference type="InterPro" id="IPR017871">
    <property type="entry name" value="ABC_transporter-like_CS"/>
</dbReference>
<evidence type="ECO:0000256" key="3">
    <source>
        <dbReference type="ARBA" id="ARBA00022692"/>
    </source>
</evidence>
<sequence>TLKKISFTLKPHEKIGIVGRTGAGKSSIISALFRLYETQGRITIDDVDIKTLSLEFLRSKISVIPQDAIIFTGTIRDNIDPMRKCTDEEIWCFLESVHLRELIPSLDFKIVENGAFFSAGQKQLVCLARAMANKNQIVVFDELTANLDPESDNLVHNVIEKKFASSTVLMVAHKLSSIIKCDKVIVLDKGEIIEYGAPLNLFENINGPFHRMIRKAGLLDVFRKDAPQ</sequence>
<protein>
    <submittedName>
        <fullName evidence="11">ABC tran and/or MMR HSR1 domain containing protein</fullName>
    </submittedName>
</protein>
<dbReference type="PROSITE" id="PS50893">
    <property type="entry name" value="ABC_TRANSPORTER_2"/>
    <property type="match status" value="1"/>
</dbReference>
<dbReference type="GO" id="GO:0016020">
    <property type="term" value="C:membrane"/>
    <property type="evidence" value="ECO:0007669"/>
    <property type="project" value="UniProtKB-SubCell"/>
</dbReference>
<dbReference type="FunFam" id="3.40.50.300:FF:001172">
    <property type="entry name" value="Cystic fibrosis transmembrane conductance regulator"/>
    <property type="match status" value="1"/>
</dbReference>
<dbReference type="Proteomes" id="UP000292052">
    <property type="component" value="Unassembled WGS sequence"/>
</dbReference>
<dbReference type="GO" id="GO:0042626">
    <property type="term" value="F:ATPase-coupled transmembrane transporter activity"/>
    <property type="evidence" value="ECO:0007669"/>
    <property type="project" value="TreeGrafter"/>
</dbReference>
<keyword evidence="8" id="KW-0472">Membrane</keyword>
<evidence type="ECO:0000256" key="7">
    <source>
        <dbReference type="ARBA" id="ARBA00022989"/>
    </source>
</evidence>
<comment type="caution">
    <text evidence="11">The sequence shown here is derived from an EMBL/GenBank/DDBJ whole genome shotgun (WGS) entry which is preliminary data.</text>
</comment>
<evidence type="ECO:0000256" key="1">
    <source>
        <dbReference type="ARBA" id="ARBA00004141"/>
    </source>
</evidence>
<dbReference type="STRING" id="1661398.A0A482VLW2"/>
<feature type="domain" description="ABC transporter" evidence="10">
    <location>
        <begin position="1"/>
        <end position="214"/>
    </location>
</feature>
<dbReference type="PROSITE" id="PS00211">
    <property type="entry name" value="ABC_TRANSPORTER_1"/>
    <property type="match status" value="1"/>
</dbReference>
<dbReference type="GO" id="GO:0005524">
    <property type="term" value="F:ATP binding"/>
    <property type="evidence" value="ECO:0007669"/>
    <property type="project" value="UniProtKB-KW"/>
</dbReference>
<evidence type="ECO:0000313" key="12">
    <source>
        <dbReference type="Proteomes" id="UP000292052"/>
    </source>
</evidence>
<keyword evidence="6" id="KW-0067">ATP-binding</keyword>
<evidence type="ECO:0000256" key="9">
    <source>
        <dbReference type="ARBA" id="ARBA00023180"/>
    </source>
</evidence>
<dbReference type="InterPro" id="IPR003439">
    <property type="entry name" value="ABC_transporter-like_ATP-bd"/>
</dbReference>
<reference evidence="11 12" key="1">
    <citation type="submission" date="2017-03" db="EMBL/GenBank/DDBJ databases">
        <title>Genome of the blue death feigning beetle - Asbolus verrucosus.</title>
        <authorList>
            <person name="Rider S.D."/>
        </authorList>
    </citation>
    <scope>NUCLEOTIDE SEQUENCE [LARGE SCALE GENOMIC DNA]</scope>
    <source>
        <strain evidence="11">Butters</strain>
        <tissue evidence="11">Head and leg muscle</tissue>
    </source>
</reference>
<feature type="non-terminal residue" evidence="11">
    <location>
        <position position="1"/>
    </location>
</feature>
<dbReference type="EMBL" id="QDEB01085747">
    <property type="protein sequence ID" value="RZC33785.1"/>
    <property type="molecule type" value="Genomic_DNA"/>
</dbReference>
<dbReference type="Gene3D" id="3.40.50.300">
    <property type="entry name" value="P-loop containing nucleotide triphosphate hydrolases"/>
    <property type="match status" value="1"/>
</dbReference>
<name>A0A482VLW2_ASBVE</name>
<dbReference type="InterPro" id="IPR003593">
    <property type="entry name" value="AAA+_ATPase"/>
</dbReference>
<dbReference type="InterPro" id="IPR027417">
    <property type="entry name" value="P-loop_NTPase"/>
</dbReference>
<proteinExistence type="predicted"/>
<keyword evidence="7" id="KW-1133">Transmembrane helix</keyword>
<evidence type="ECO:0000256" key="6">
    <source>
        <dbReference type="ARBA" id="ARBA00022840"/>
    </source>
</evidence>
<evidence type="ECO:0000259" key="10">
    <source>
        <dbReference type="PROSITE" id="PS50893"/>
    </source>
</evidence>
<dbReference type="Pfam" id="PF00005">
    <property type="entry name" value="ABC_tran"/>
    <property type="match status" value="1"/>
</dbReference>
<accession>A0A482VLW2</accession>